<gene>
    <name evidence="1" type="ORF">M9H77_03902</name>
</gene>
<organism evidence="1 2">
    <name type="scientific">Catharanthus roseus</name>
    <name type="common">Madagascar periwinkle</name>
    <name type="synonym">Vinca rosea</name>
    <dbReference type="NCBI Taxonomy" id="4058"/>
    <lineage>
        <taxon>Eukaryota</taxon>
        <taxon>Viridiplantae</taxon>
        <taxon>Streptophyta</taxon>
        <taxon>Embryophyta</taxon>
        <taxon>Tracheophyta</taxon>
        <taxon>Spermatophyta</taxon>
        <taxon>Magnoliopsida</taxon>
        <taxon>eudicotyledons</taxon>
        <taxon>Gunneridae</taxon>
        <taxon>Pentapetalae</taxon>
        <taxon>asterids</taxon>
        <taxon>lamiids</taxon>
        <taxon>Gentianales</taxon>
        <taxon>Apocynaceae</taxon>
        <taxon>Rauvolfioideae</taxon>
        <taxon>Vinceae</taxon>
        <taxon>Catharanthinae</taxon>
        <taxon>Catharanthus</taxon>
    </lineage>
</organism>
<proteinExistence type="predicted"/>
<protein>
    <submittedName>
        <fullName evidence="1">Uncharacterized protein</fullName>
    </submittedName>
</protein>
<evidence type="ECO:0000313" key="2">
    <source>
        <dbReference type="Proteomes" id="UP001060085"/>
    </source>
</evidence>
<reference evidence="2" key="1">
    <citation type="journal article" date="2023" name="Nat. Plants">
        <title>Single-cell RNA sequencing provides a high-resolution roadmap for understanding the multicellular compartmentation of specialized metabolism.</title>
        <authorList>
            <person name="Sun S."/>
            <person name="Shen X."/>
            <person name="Li Y."/>
            <person name="Li Y."/>
            <person name="Wang S."/>
            <person name="Li R."/>
            <person name="Zhang H."/>
            <person name="Shen G."/>
            <person name="Guo B."/>
            <person name="Wei J."/>
            <person name="Xu J."/>
            <person name="St-Pierre B."/>
            <person name="Chen S."/>
            <person name="Sun C."/>
        </authorList>
    </citation>
    <scope>NUCLEOTIDE SEQUENCE [LARGE SCALE GENOMIC DNA]</scope>
</reference>
<dbReference type="Proteomes" id="UP001060085">
    <property type="component" value="Linkage Group LG01"/>
</dbReference>
<comment type="caution">
    <text evidence="1">The sequence shown here is derived from an EMBL/GenBank/DDBJ whole genome shotgun (WGS) entry which is preliminary data.</text>
</comment>
<keyword evidence="2" id="KW-1185">Reference proteome</keyword>
<dbReference type="EMBL" id="CM044701">
    <property type="protein sequence ID" value="KAI5682674.1"/>
    <property type="molecule type" value="Genomic_DNA"/>
</dbReference>
<name>A0ACC0CCR0_CATRO</name>
<accession>A0ACC0CCR0</accession>
<sequence>MDKEENELDSEKFDDILPTERLCIVLEKKVFVIGLSLSGRKTCGVGVQAYRVIEQNNPDITASSRTIIMLGPRLTRIGCEDATQWKKYNMPLLEPVGMSHTGKNFSIAIAFMRNEQATTYAWVLHHLQKLYFDVPESAVVNYR</sequence>
<evidence type="ECO:0000313" key="1">
    <source>
        <dbReference type="EMBL" id="KAI5682674.1"/>
    </source>
</evidence>